<name>A0ABR2KDS0_9EUKA</name>
<keyword evidence="4" id="KW-1185">Reference proteome</keyword>
<accession>A0ABR2KDS0</accession>
<feature type="transmembrane region" description="Helical" evidence="1">
    <location>
        <begin position="365"/>
        <end position="384"/>
    </location>
</feature>
<evidence type="ECO:0000313" key="4">
    <source>
        <dbReference type="Proteomes" id="UP001470230"/>
    </source>
</evidence>
<evidence type="ECO:0000313" key="3">
    <source>
        <dbReference type="EMBL" id="KAK8889283.1"/>
    </source>
</evidence>
<dbReference type="Proteomes" id="UP001470230">
    <property type="component" value="Unassembled WGS sequence"/>
</dbReference>
<keyword evidence="1" id="KW-0812">Transmembrane</keyword>
<proteinExistence type="predicted"/>
<comment type="caution">
    <text evidence="3">The sequence shown here is derived from an EMBL/GenBank/DDBJ whole genome shotgun (WGS) entry which is preliminary data.</text>
</comment>
<gene>
    <name evidence="3" type="ORF">M9Y10_034029</name>
</gene>
<keyword evidence="1" id="KW-0472">Membrane</keyword>
<feature type="domain" description="DDE-1" evidence="2">
    <location>
        <begin position="234"/>
        <end position="373"/>
    </location>
</feature>
<reference evidence="3 4" key="1">
    <citation type="submission" date="2024-04" db="EMBL/GenBank/DDBJ databases">
        <title>Tritrichomonas musculus Genome.</title>
        <authorList>
            <person name="Alves-Ferreira E."/>
            <person name="Grigg M."/>
            <person name="Lorenzi H."/>
            <person name="Galac M."/>
        </authorList>
    </citation>
    <scope>NUCLEOTIDE SEQUENCE [LARGE SCALE GENOMIC DNA]</scope>
    <source>
        <strain evidence="3 4">EAF2021</strain>
    </source>
</reference>
<evidence type="ECO:0000256" key="1">
    <source>
        <dbReference type="SAM" id="Phobius"/>
    </source>
</evidence>
<evidence type="ECO:0000259" key="2">
    <source>
        <dbReference type="Pfam" id="PF03184"/>
    </source>
</evidence>
<keyword evidence="1" id="KW-1133">Transmembrane helix</keyword>
<protein>
    <recommendedName>
        <fullName evidence="2">DDE-1 domain-containing protein</fullName>
    </recommendedName>
</protein>
<dbReference type="Pfam" id="PF03184">
    <property type="entry name" value="DDE_1"/>
    <property type="match status" value="1"/>
</dbReference>
<dbReference type="InterPro" id="IPR004875">
    <property type="entry name" value="DDE_SF_endonuclease_dom"/>
</dbReference>
<organism evidence="3 4">
    <name type="scientific">Tritrichomonas musculus</name>
    <dbReference type="NCBI Taxonomy" id="1915356"/>
    <lineage>
        <taxon>Eukaryota</taxon>
        <taxon>Metamonada</taxon>
        <taxon>Parabasalia</taxon>
        <taxon>Tritrichomonadida</taxon>
        <taxon>Tritrichomonadidae</taxon>
        <taxon>Tritrichomonas</taxon>
    </lineage>
</organism>
<dbReference type="EMBL" id="JAPFFF010000005">
    <property type="protein sequence ID" value="KAK8889283.1"/>
    <property type="molecule type" value="Genomic_DNA"/>
</dbReference>
<sequence>MEYIDQDNFSDDQKWIIEMRVNERLSYRQIQAAWKAANLNSEYENISPAAIRTCFKRSALSLYWEKGKLYGNEPFLSDYDINVLQNYIKDRTKDSEPVDSFELIEEAVSIRKDRNKRAVNFLKAIKCDNIADEIEQSEINEPVRSWINKHLEDLDSKIKSARIVDNDRYYACTPDILNSYLSVIGPILTRAHPALIFGADETHLDPKIKKKFIVPNHIREFMAKREPTTIPHFSVMLCHNCLGISITPFIIIPELENCPQEAKKYIESGQLWACSSNSGWQNRNSFLIWSLNFINWLSCYRLGLDEEIRNERAVLILDGHNSRENPISLHFFTLFNIDVIILPAHTTHLLQMFDVVLARKFKKNLVINLVNCLLIVKLSIPILWPVPYVIAFSDH</sequence>